<feature type="transmembrane region" description="Helical" evidence="8">
    <location>
        <begin position="20"/>
        <end position="47"/>
    </location>
</feature>
<dbReference type="PANTHER" id="PTHR43840">
    <property type="entry name" value="MITOCHONDRIAL METAL TRANSPORTER 1-RELATED"/>
    <property type="match status" value="1"/>
</dbReference>
<evidence type="ECO:0000256" key="1">
    <source>
        <dbReference type="ARBA" id="ARBA00004141"/>
    </source>
</evidence>
<comment type="similarity">
    <text evidence="2">Belongs to the cation diffusion facilitator (CDF) transporter (TC 2.A.4) family.</text>
</comment>
<keyword evidence="4" id="KW-1003">Cell membrane</keyword>
<feature type="transmembrane region" description="Helical" evidence="8">
    <location>
        <begin position="163"/>
        <end position="185"/>
    </location>
</feature>
<dbReference type="AlphaFoldDB" id="A0A2T7UP60"/>
<gene>
    <name evidence="11" type="ORF">DDE23_17370</name>
</gene>
<evidence type="ECO:0000256" key="8">
    <source>
        <dbReference type="SAM" id="Phobius"/>
    </source>
</evidence>
<dbReference type="SUPFAM" id="SSF160240">
    <property type="entry name" value="Cation efflux protein cytoplasmic domain-like"/>
    <property type="match status" value="1"/>
</dbReference>
<comment type="subcellular location">
    <subcellularLocation>
        <location evidence="1">Membrane</location>
        <topology evidence="1">Multi-pass membrane protein</topology>
    </subcellularLocation>
</comment>
<dbReference type="InterPro" id="IPR027469">
    <property type="entry name" value="Cation_efflux_TMD_sf"/>
</dbReference>
<evidence type="ECO:0000256" key="5">
    <source>
        <dbReference type="ARBA" id="ARBA00022692"/>
    </source>
</evidence>
<keyword evidence="6 8" id="KW-1133">Transmembrane helix</keyword>
<dbReference type="InterPro" id="IPR036837">
    <property type="entry name" value="Cation_efflux_CTD_sf"/>
</dbReference>
<evidence type="ECO:0000256" key="2">
    <source>
        <dbReference type="ARBA" id="ARBA00008114"/>
    </source>
</evidence>
<evidence type="ECO:0000313" key="11">
    <source>
        <dbReference type="EMBL" id="PVE46408.1"/>
    </source>
</evidence>
<dbReference type="GO" id="GO:0015341">
    <property type="term" value="F:zinc efflux antiporter activity"/>
    <property type="evidence" value="ECO:0007669"/>
    <property type="project" value="TreeGrafter"/>
</dbReference>
<keyword evidence="3" id="KW-0813">Transport</keyword>
<dbReference type="Gene3D" id="3.30.70.1350">
    <property type="entry name" value="Cation efflux protein, cytoplasmic domain"/>
    <property type="match status" value="1"/>
</dbReference>
<dbReference type="InterPro" id="IPR058533">
    <property type="entry name" value="Cation_efflux_TM"/>
</dbReference>
<keyword evidence="5 8" id="KW-0812">Transmembrane</keyword>
<dbReference type="PANTHER" id="PTHR43840:SF41">
    <property type="entry name" value="CATION-EFFLUX PUMP FIEF"/>
    <property type="match status" value="1"/>
</dbReference>
<evidence type="ECO:0000259" key="10">
    <source>
        <dbReference type="Pfam" id="PF16916"/>
    </source>
</evidence>
<keyword evidence="12" id="KW-1185">Reference proteome</keyword>
<dbReference type="GO" id="GO:0005886">
    <property type="term" value="C:plasma membrane"/>
    <property type="evidence" value="ECO:0007669"/>
    <property type="project" value="TreeGrafter"/>
</dbReference>
<accession>A0A2T7UP60</accession>
<dbReference type="InterPro" id="IPR050291">
    <property type="entry name" value="CDF_Transporter"/>
</dbReference>
<evidence type="ECO:0000259" key="9">
    <source>
        <dbReference type="Pfam" id="PF01545"/>
    </source>
</evidence>
<evidence type="ECO:0000256" key="7">
    <source>
        <dbReference type="ARBA" id="ARBA00023136"/>
    </source>
</evidence>
<feature type="transmembrane region" description="Helical" evidence="8">
    <location>
        <begin position="54"/>
        <end position="71"/>
    </location>
</feature>
<evidence type="ECO:0000313" key="12">
    <source>
        <dbReference type="Proteomes" id="UP000244810"/>
    </source>
</evidence>
<organism evidence="11 12">
    <name type="scientific">Pararhodobacter aggregans</name>
    <dbReference type="NCBI Taxonomy" id="404875"/>
    <lineage>
        <taxon>Bacteria</taxon>
        <taxon>Pseudomonadati</taxon>
        <taxon>Pseudomonadota</taxon>
        <taxon>Alphaproteobacteria</taxon>
        <taxon>Rhodobacterales</taxon>
        <taxon>Paracoccaceae</taxon>
        <taxon>Pararhodobacter</taxon>
    </lineage>
</organism>
<dbReference type="Pfam" id="PF01545">
    <property type="entry name" value="Cation_efflux"/>
    <property type="match status" value="1"/>
</dbReference>
<sequence>MTPPDAADSRRNQRLNLSAGIASVTVAVTLVALKLWAMIATGALSIAASLADNALDVMTSVGALAAIAYAARPADDDHTFGHSSAEDLAALLQSALVLLSSTMIAVVALRRLFASDASPVQAEGAGIAVMVVAMVLTGGLVLWQRHVARVTGNRVVAADSLHYLGDLLPTGGVLIALGSSALWGLARIDSLIALLAAAWLARSGLAIGRGAWDALMDHAAPPEVLRRIEVIVNDWPGLAGHHEVKTRMAGSRTFISMHVELDGRQTLNAAHAVADALEHALEQAIPGAEVIIHLDPVGPGSGRIARGHEPVPIDGASSSG</sequence>
<dbReference type="GO" id="GO:0015093">
    <property type="term" value="F:ferrous iron transmembrane transporter activity"/>
    <property type="evidence" value="ECO:0007669"/>
    <property type="project" value="TreeGrafter"/>
</dbReference>
<dbReference type="RefSeq" id="WP_107753416.1">
    <property type="nucleotide sequence ID" value="NZ_QBKF01000009.1"/>
</dbReference>
<reference evidence="11 12" key="1">
    <citation type="journal article" date="2011" name="Syst. Appl. Microbiol.">
        <title>Defluviimonas denitrificans gen. nov., sp. nov., and Pararhodobacter aggregans gen. nov., sp. nov., non-phototrophic Rhodobacteraceae from the biofilter of a marine aquaculture.</title>
        <authorList>
            <person name="Foesel B.U."/>
            <person name="Drake H.L."/>
            <person name="Schramm A."/>
        </authorList>
    </citation>
    <scope>NUCLEOTIDE SEQUENCE [LARGE SCALE GENOMIC DNA]</scope>
    <source>
        <strain evidence="11 12">D1-19</strain>
    </source>
</reference>
<dbReference type="GO" id="GO:0006882">
    <property type="term" value="P:intracellular zinc ion homeostasis"/>
    <property type="evidence" value="ECO:0007669"/>
    <property type="project" value="TreeGrafter"/>
</dbReference>
<proteinExistence type="inferred from homology"/>
<dbReference type="Proteomes" id="UP000244810">
    <property type="component" value="Unassembled WGS sequence"/>
</dbReference>
<feature type="domain" description="Cation efflux protein transmembrane" evidence="9">
    <location>
        <begin position="21"/>
        <end position="216"/>
    </location>
</feature>
<comment type="caution">
    <text evidence="11">The sequence shown here is derived from an EMBL/GenBank/DDBJ whole genome shotgun (WGS) entry which is preliminary data.</text>
</comment>
<dbReference type="SUPFAM" id="SSF161111">
    <property type="entry name" value="Cation efflux protein transmembrane domain-like"/>
    <property type="match status" value="1"/>
</dbReference>
<feature type="transmembrane region" description="Helical" evidence="8">
    <location>
        <begin position="125"/>
        <end position="143"/>
    </location>
</feature>
<dbReference type="Pfam" id="PF16916">
    <property type="entry name" value="ZT_dimer"/>
    <property type="match status" value="1"/>
</dbReference>
<dbReference type="Gene3D" id="1.20.1510.10">
    <property type="entry name" value="Cation efflux protein transmembrane domain"/>
    <property type="match status" value="1"/>
</dbReference>
<feature type="transmembrane region" description="Helical" evidence="8">
    <location>
        <begin position="91"/>
        <end position="113"/>
    </location>
</feature>
<evidence type="ECO:0000256" key="4">
    <source>
        <dbReference type="ARBA" id="ARBA00022475"/>
    </source>
</evidence>
<keyword evidence="7 8" id="KW-0472">Membrane</keyword>
<dbReference type="GO" id="GO:0015086">
    <property type="term" value="F:cadmium ion transmembrane transporter activity"/>
    <property type="evidence" value="ECO:0007669"/>
    <property type="project" value="TreeGrafter"/>
</dbReference>
<feature type="domain" description="Cation efflux protein cytoplasmic" evidence="10">
    <location>
        <begin position="221"/>
        <end position="296"/>
    </location>
</feature>
<dbReference type="EMBL" id="QDDR01000009">
    <property type="protein sequence ID" value="PVE46408.1"/>
    <property type="molecule type" value="Genomic_DNA"/>
</dbReference>
<dbReference type="InterPro" id="IPR002524">
    <property type="entry name" value="Cation_efflux"/>
</dbReference>
<evidence type="ECO:0000256" key="6">
    <source>
        <dbReference type="ARBA" id="ARBA00022989"/>
    </source>
</evidence>
<dbReference type="OrthoDB" id="9806522at2"/>
<name>A0A2T7UP60_9RHOB</name>
<dbReference type="InterPro" id="IPR027470">
    <property type="entry name" value="Cation_efflux_CTD"/>
</dbReference>
<dbReference type="NCBIfam" id="TIGR01297">
    <property type="entry name" value="CDF"/>
    <property type="match status" value="1"/>
</dbReference>
<protein>
    <submittedName>
        <fullName evidence="11">Cation-efflux pump</fullName>
    </submittedName>
</protein>
<evidence type="ECO:0000256" key="3">
    <source>
        <dbReference type="ARBA" id="ARBA00022448"/>
    </source>
</evidence>